<dbReference type="EMBL" id="JAJAGQ010000015">
    <property type="protein sequence ID" value="KAJ8541848.1"/>
    <property type="molecule type" value="Genomic_DNA"/>
</dbReference>
<comment type="caution">
    <text evidence="1">The sequence shown here is derived from an EMBL/GenBank/DDBJ whole genome shotgun (WGS) entry which is preliminary data.</text>
</comment>
<evidence type="ECO:0000313" key="2">
    <source>
        <dbReference type="Proteomes" id="UP001152561"/>
    </source>
</evidence>
<reference evidence="2" key="1">
    <citation type="journal article" date="2023" name="Proc. Natl. Acad. Sci. U.S.A.">
        <title>Genomic and structural basis for evolution of tropane alkaloid biosynthesis.</title>
        <authorList>
            <person name="Wanga Y.-J."/>
            <person name="Taina T."/>
            <person name="Yua J.-Y."/>
            <person name="Lia J."/>
            <person name="Xua B."/>
            <person name="Chenc J."/>
            <person name="D'Auriad J.C."/>
            <person name="Huanga J.-P."/>
            <person name="Huanga S.-X."/>
        </authorList>
    </citation>
    <scope>NUCLEOTIDE SEQUENCE [LARGE SCALE GENOMIC DNA]</scope>
    <source>
        <strain evidence="2">cv. KIB-2019</strain>
    </source>
</reference>
<dbReference type="AlphaFoldDB" id="A0A9Q1R5N9"/>
<dbReference type="Proteomes" id="UP001152561">
    <property type="component" value="Unassembled WGS sequence"/>
</dbReference>
<name>A0A9Q1R5N9_9SOLA</name>
<evidence type="ECO:0000313" key="1">
    <source>
        <dbReference type="EMBL" id="KAJ8541848.1"/>
    </source>
</evidence>
<gene>
    <name evidence="1" type="ORF">K7X08_002664</name>
</gene>
<proteinExistence type="predicted"/>
<keyword evidence="2" id="KW-1185">Reference proteome</keyword>
<sequence>MTGSLLFVKPALLMGISVRKTILMLLRISRQNNRCKSREIQVKELTEIIEKATGNGRESLMLNVQIQQDRQVASVSTQPVNVEKQGKPQALIKSGSLRTQNSFSPLFLGNLGVEDIGRPPDGRKQQSL</sequence>
<organism evidence="1 2">
    <name type="scientific">Anisodus acutangulus</name>
    <dbReference type="NCBI Taxonomy" id="402998"/>
    <lineage>
        <taxon>Eukaryota</taxon>
        <taxon>Viridiplantae</taxon>
        <taxon>Streptophyta</taxon>
        <taxon>Embryophyta</taxon>
        <taxon>Tracheophyta</taxon>
        <taxon>Spermatophyta</taxon>
        <taxon>Magnoliopsida</taxon>
        <taxon>eudicotyledons</taxon>
        <taxon>Gunneridae</taxon>
        <taxon>Pentapetalae</taxon>
        <taxon>asterids</taxon>
        <taxon>lamiids</taxon>
        <taxon>Solanales</taxon>
        <taxon>Solanaceae</taxon>
        <taxon>Solanoideae</taxon>
        <taxon>Hyoscyameae</taxon>
        <taxon>Anisodus</taxon>
    </lineage>
</organism>
<accession>A0A9Q1R5N9</accession>
<protein>
    <submittedName>
        <fullName evidence="1">Uncharacterized protein</fullName>
    </submittedName>
</protein>